<dbReference type="AlphaFoldDB" id="A0A655R0T8"/>
<protein>
    <submittedName>
        <fullName evidence="2">Transposase</fullName>
    </submittedName>
</protein>
<dbReference type="PANTHER" id="PTHR30298">
    <property type="entry name" value="H REPEAT-ASSOCIATED PREDICTED TRANSPOSASE"/>
    <property type="match status" value="1"/>
</dbReference>
<dbReference type="InterPro" id="IPR002559">
    <property type="entry name" value="Transposase_11"/>
</dbReference>
<proteinExistence type="predicted"/>
<dbReference type="InterPro" id="IPR047647">
    <property type="entry name" value="ISAs1_transpos"/>
</dbReference>
<dbReference type="GO" id="GO:0003677">
    <property type="term" value="F:DNA binding"/>
    <property type="evidence" value="ECO:0007669"/>
    <property type="project" value="InterPro"/>
</dbReference>
<dbReference type="GO" id="GO:0006313">
    <property type="term" value="P:DNA transposition"/>
    <property type="evidence" value="ECO:0007669"/>
    <property type="project" value="InterPro"/>
</dbReference>
<evidence type="ECO:0000313" key="3">
    <source>
        <dbReference type="Proteomes" id="UP000044806"/>
    </source>
</evidence>
<feature type="domain" description="Transposase IS4-like" evidence="1">
    <location>
        <begin position="35"/>
        <end position="96"/>
    </location>
</feature>
<dbReference type="GO" id="GO:0004803">
    <property type="term" value="F:transposase activity"/>
    <property type="evidence" value="ECO:0007669"/>
    <property type="project" value="InterPro"/>
</dbReference>
<gene>
    <name evidence="2" type="ORF">ERS013165_00416</name>
</gene>
<dbReference type="EMBL" id="CWOW01000002">
    <property type="protein sequence ID" value="CRZ89304.1"/>
    <property type="molecule type" value="Genomic_DNA"/>
</dbReference>
<reference evidence="2 3" key="1">
    <citation type="submission" date="2015-07" db="EMBL/GenBank/DDBJ databases">
        <authorList>
            <consortium name="Pathogen Informatics"/>
        </authorList>
    </citation>
    <scope>NUCLEOTIDE SEQUENCE [LARGE SCALE GENOMIC DNA]</scope>
    <source>
        <strain evidence="2 3">A51</strain>
    </source>
</reference>
<dbReference type="Pfam" id="PF01609">
    <property type="entry name" value="DDE_Tnp_1"/>
    <property type="match status" value="1"/>
</dbReference>
<organism evidence="2 3">
    <name type="scientific">Vibrio cholerae</name>
    <dbReference type="NCBI Taxonomy" id="666"/>
    <lineage>
        <taxon>Bacteria</taxon>
        <taxon>Pseudomonadati</taxon>
        <taxon>Pseudomonadota</taxon>
        <taxon>Gammaproteobacteria</taxon>
        <taxon>Vibrionales</taxon>
        <taxon>Vibrionaceae</taxon>
        <taxon>Vibrio</taxon>
    </lineage>
</organism>
<dbReference type="Proteomes" id="UP000044806">
    <property type="component" value="Unassembled WGS sequence"/>
</dbReference>
<name>A0A655R0T8_VIBCL</name>
<sequence length="101" mass="10983">MPSADTLSRVMGMINPVALQRSFITWMKDCHTLTDGEVIAIDGETLRGSYDRSKGKGTIHMVNALATANGMSIGQLKVDSKSNEITAIPKLLDLLDVLDYD</sequence>
<dbReference type="NCBIfam" id="NF033564">
    <property type="entry name" value="transpos_ISAs1"/>
    <property type="match status" value="1"/>
</dbReference>
<accession>A0A655R0T8</accession>
<dbReference type="InterPro" id="IPR051698">
    <property type="entry name" value="Transposase_11-like"/>
</dbReference>
<dbReference type="PANTHER" id="PTHR30298:SF0">
    <property type="entry name" value="PROTEIN YBFL-RELATED"/>
    <property type="match status" value="1"/>
</dbReference>
<evidence type="ECO:0000313" key="2">
    <source>
        <dbReference type="EMBL" id="CRZ89304.1"/>
    </source>
</evidence>
<evidence type="ECO:0000259" key="1">
    <source>
        <dbReference type="Pfam" id="PF01609"/>
    </source>
</evidence>